<comment type="pathway">
    <text evidence="2">Protein modification; protein glycosylation.</text>
</comment>
<dbReference type="GO" id="GO:0016263">
    <property type="term" value="F:glycoprotein-N-acetylgalactosamine 3-beta-galactosyltransferase activity"/>
    <property type="evidence" value="ECO:0007669"/>
    <property type="project" value="UniProtKB-EC"/>
</dbReference>
<gene>
    <name evidence="12" type="ORF">APZ42_020081</name>
</gene>
<proteinExistence type="inferred from homology"/>
<dbReference type="Gene3D" id="3.90.550.50">
    <property type="match status" value="1"/>
</dbReference>
<evidence type="ECO:0000256" key="1">
    <source>
        <dbReference type="ARBA" id="ARBA00004606"/>
    </source>
</evidence>
<dbReference type="PANTHER" id="PTHR23033">
    <property type="entry name" value="BETA1,3-GALACTOSYLTRANSFERASE"/>
    <property type="match status" value="1"/>
</dbReference>
<dbReference type="InterPro" id="IPR026050">
    <property type="entry name" value="C1GALT1/C1GALT1_chp1"/>
</dbReference>
<dbReference type="PANTHER" id="PTHR23033:SF14">
    <property type="entry name" value="GLYCOPROTEIN-N-ACETYLGALACTOSAMINE 3-BETA-GALACTOSYLTRANSFERASE 1-RELATED"/>
    <property type="match status" value="1"/>
</dbReference>
<dbReference type="FunFam" id="3.90.550.50:FF:000033">
    <property type="entry name" value="GD23186"/>
    <property type="match status" value="1"/>
</dbReference>
<dbReference type="OrthoDB" id="414175at2759"/>
<protein>
    <recommendedName>
        <fullName evidence="4">N-acetylgalactosaminide beta-1,3-galactosyltransferase</fullName>
        <ecNumber evidence="4">2.4.1.122</ecNumber>
    </recommendedName>
</protein>
<evidence type="ECO:0000256" key="9">
    <source>
        <dbReference type="ARBA" id="ARBA00022968"/>
    </source>
</evidence>
<keyword evidence="6" id="KW-0808">Transferase</keyword>
<evidence type="ECO:0000256" key="6">
    <source>
        <dbReference type="ARBA" id="ARBA00022679"/>
    </source>
</evidence>
<evidence type="ECO:0000256" key="2">
    <source>
        <dbReference type="ARBA" id="ARBA00004922"/>
    </source>
</evidence>
<accession>A0A0N8AA61</accession>
<evidence type="ECO:0000256" key="10">
    <source>
        <dbReference type="ARBA" id="ARBA00022989"/>
    </source>
</evidence>
<name>A0A0N8AA61_9CRUS</name>
<evidence type="ECO:0000256" key="8">
    <source>
        <dbReference type="ARBA" id="ARBA00022741"/>
    </source>
</evidence>
<comment type="similarity">
    <text evidence="3">Belongs to the glycosyltransferase 31 family. Beta3-Gal-T subfamily.</text>
</comment>
<evidence type="ECO:0000313" key="13">
    <source>
        <dbReference type="Proteomes" id="UP000076858"/>
    </source>
</evidence>
<organism evidence="12 13">
    <name type="scientific">Daphnia magna</name>
    <dbReference type="NCBI Taxonomy" id="35525"/>
    <lineage>
        <taxon>Eukaryota</taxon>
        <taxon>Metazoa</taxon>
        <taxon>Ecdysozoa</taxon>
        <taxon>Arthropoda</taxon>
        <taxon>Crustacea</taxon>
        <taxon>Branchiopoda</taxon>
        <taxon>Diplostraca</taxon>
        <taxon>Cladocera</taxon>
        <taxon>Anomopoda</taxon>
        <taxon>Daphniidae</taxon>
        <taxon>Daphnia</taxon>
    </lineage>
</organism>
<evidence type="ECO:0000256" key="4">
    <source>
        <dbReference type="ARBA" id="ARBA00012557"/>
    </source>
</evidence>
<keyword evidence="9" id="KW-0735">Signal-anchor</keyword>
<keyword evidence="5" id="KW-0328">Glycosyltransferase</keyword>
<dbReference type="Proteomes" id="UP000076858">
    <property type="component" value="Unassembled WGS sequence"/>
</dbReference>
<sequence>MTPMITKYLLEYYKRRLCRCFFLSRKFLFGFIFGILSTLSLFTPILLSCCLRPSAEQFESSSSLKILALTSTASEIPKKRDRILCWITTSPKMHSRAQLIKQTWGKRCDRLLFMSSIKDDILPEAIPLPVVDTYANLWGKTQEALKYIYRHHLDDADWFYKADDDTFAVMENMRYLLSHFNSSLPLHLGFKYQHPKVKNGFMSGGSGYILTREAIRRFVEIALGNGKLRNSRITQDSNCVLDHEGPEDLNLGICLEELNVTVGDSRDEKKVERFLPWSLEDMICGHLKNSGFWYLREFSYYPLRQDMKCCSPYAVAFHYVKDYQLKVYEYLIYRLRLYNH</sequence>
<reference evidence="12 13" key="1">
    <citation type="submission" date="2016-03" db="EMBL/GenBank/DDBJ databases">
        <title>EvidentialGene: Evidence-directed Construction of Genes on Genomes.</title>
        <authorList>
            <person name="Gilbert D.G."/>
            <person name="Choi J.-H."/>
            <person name="Mockaitis K."/>
            <person name="Colbourne J."/>
            <person name="Pfrender M."/>
        </authorList>
    </citation>
    <scope>NUCLEOTIDE SEQUENCE [LARGE SCALE GENOMIC DNA]</scope>
    <source>
        <strain evidence="12 13">Xinb3</strain>
        <tissue evidence="12">Complete organism</tissue>
    </source>
</reference>
<dbReference type="STRING" id="35525.A0A0N8AA61"/>
<comment type="caution">
    <text evidence="12">The sequence shown here is derived from an EMBL/GenBank/DDBJ whole genome shotgun (WGS) entry which is preliminary data.</text>
</comment>
<keyword evidence="13" id="KW-1185">Reference proteome</keyword>
<keyword evidence="10" id="KW-1133">Transmembrane helix</keyword>
<keyword evidence="11" id="KW-0472">Membrane</keyword>
<dbReference type="GO" id="GO:0000166">
    <property type="term" value="F:nucleotide binding"/>
    <property type="evidence" value="ECO:0007669"/>
    <property type="project" value="UniProtKB-KW"/>
</dbReference>
<dbReference type="Pfam" id="PF02434">
    <property type="entry name" value="Fringe"/>
    <property type="match status" value="1"/>
</dbReference>
<evidence type="ECO:0000256" key="11">
    <source>
        <dbReference type="ARBA" id="ARBA00023136"/>
    </source>
</evidence>
<dbReference type="AlphaFoldDB" id="A0A0N8AA61"/>
<evidence type="ECO:0000256" key="7">
    <source>
        <dbReference type="ARBA" id="ARBA00022692"/>
    </source>
</evidence>
<dbReference type="GO" id="GO:0016020">
    <property type="term" value="C:membrane"/>
    <property type="evidence" value="ECO:0007669"/>
    <property type="project" value="UniProtKB-SubCell"/>
</dbReference>
<evidence type="ECO:0000256" key="5">
    <source>
        <dbReference type="ARBA" id="ARBA00022676"/>
    </source>
</evidence>
<keyword evidence="8" id="KW-0547">Nucleotide-binding</keyword>
<dbReference type="EMBL" id="LRGB01000944">
    <property type="protein sequence ID" value="KZS14697.1"/>
    <property type="molecule type" value="Genomic_DNA"/>
</dbReference>
<dbReference type="InterPro" id="IPR003378">
    <property type="entry name" value="Fringe-like_glycosylTrfase"/>
</dbReference>
<evidence type="ECO:0000256" key="3">
    <source>
        <dbReference type="ARBA" id="ARBA00006462"/>
    </source>
</evidence>
<keyword evidence="7" id="KW-0812">Transmembrane</keyword>
<dbReference type="EC" id="2.4.1.122" evidence="4"/>
<comment type="subcellular location">
    <subcellularLocation>
        <location evidence="1">Membrane</location>
        <topology evidence="1">Single-pass type II membrane protein</topology>
    </subcellularLocation>
</comment>
<evidence type="ECO:0000313" key="12">
    <source>
        <dbReference type="EMBL" id="KZS14697.1"/>
    </source>
</evidence>